<feature type="transmembrane region" description="Helical" evidence="5">
    <location>
        <begin position="168"/>
        <end position="188"/>
    </location>
</feature>
<dbReference type="InterPro" id="IPR050129">
    <property type="entry name" value="Zn_alcohol_dh"/>
</dbReference>
<proteinExistence type="inferred from homology"/>
<evidence type="ECO:0000256" key="1">
    <source>
        <dbReference type="ARBA" id="ARBA00022723"/>
    </source>
</evidence>
<evidence type="ECO:0000256" key="3">
    <source>
        <dbReference type="ARBA" id="ARBA00023002"/>
    </source>
</evidence>
<evidence type="ECO:0000259" key="6">
    <source>
        <dbReference type="SMART" id="SM00829"/>
    </source>
</evidence>
<dbReference type="InterPro" id="IPR013154">
    <property type="entry name" value="ADH-like_N"/>
</dbReference>
<dbReference type="InterPro" id="IPR020843">
    <property type="entry name" value="ER"/>
</dbReference>
<dbReference type="Pfam" id="PF08240">
    <property type="entry name" value="ADH_N"/>
    <property type="match status" value="1"/>
</dbReference>
<keyword evidence="8" id="KW-1185">Reference proteome</keyword>
<dbReference type="InterPro" id="IPR002328">
    <property type="entry name" value="ADH_Zn_CS"/>
</dbReference>
<dbReference type="Gene3D" id="3.90.180.10">
    <property type="entry name" value="Medium-chain alcohol dehydrogenases, catalytic domain"/>
    <property type="match status" value="1"/>
</dbReference>
<gene>
    <name evidence="7" type="ORF">LKD36_11715</name>
</gene>
<dbReference type="Gene3D" id="3.40.50.720">
    <property type="entry name" value="NAD(P)-binding Rossmann-like Domain"/>
    <property type="match status" value="1"/>
</dbReference>
<dbReference type="SMART" id="SM00829">
    <property type="entry name" value="PKS_ER"/>
    <property type="match status" value="1"/>
</dbReference>
<dbReference type="PROSITE" id="PS00059">
    <property type="entry name" value="ADH_ZINC"/>
    <property type="match status" value="1"/>
</dbReference>
<protein>
    <submittedName>
        <fullName evidence="7">Zinc-binding dehydrogenase</fullName>
    </submittedName>
</protein>
<organism evidence="7 8">
    <name type="scientific">Hominiventricola filiformis</name>
    <dbReference type="NCBI Taxonomy" id="2885352"/>
    <lineage>
        <taxon>Bacteria</taxon>
        <taxon>Bacillati</taxon>
        <taxon>Bacillota</taxon>
        <taxon>Clostridia</taxon>
        <taxon>Lachnospirales</taxon>
        <taxon>Lachnospiraceae</taxon>
        <taxon>Hominiventricola</taxon>
    </lineage>
</organism>
<dbReference type="GO" id="GO:0016491">
    <property type="term" value="F:oxidoreductase activity"/>
    <property type="evidence" value="ECO:0007669"/>
    <property type="project" value="UniProtKB-KW"/>
</dbReference>
<comment type="similarity">
    <text evidence="4">Belongs to the zinc-containing alcohol dehydrogenase family.</text>
</comment>
<keyword evidence="2 4" id="KW-0862">Zinc</keyword>
<feature type="domain" description="Enoyl reductase (ER)" evidence="6">
    <location>
        <begin position="11"/>
        <end position="343"/>
    </location>
</feature>
<reference evidence="7 8" key="1">
    <citation type="submission" date="2021-10" db="EMBL/GenBank/DDBJ databases">
        <title>Anaerobic single-cell dispensing facilitates the cultivation of human gut bacteria.</title>
        <authorList>
            <person name="Afrizal A."/>
        </authorList>
    </citation>
    <scope>NUCLEOTIDE SEQUENCE [LARGE SCALE GENOMIC DNA]</scope>
    <source>
        <strain evidence="7 8">CLA-AA-H276</strain>
    </source>
</reference>
<dbReference type="Pfam" id="PF00107">
    <property type="entry name" value="ADH_zinc_N"/>
    <property type="match status" value="1"/>
</dbReference>
<evidence type="ECO:0000313" key="7">
    <source>
        <dbReference type="EMBL" id="MCC2126834.1"/>
    </source>
</evidence>
<comment type="cofactor">
    <cofactor evidence="4">
        <name>Zn(2+)</name>
        <dbReference type="ChEBI" id="CHEBI:29105"/>
    </cofactor>
</comment>
<dbReference type="Proteomes" id="UP001198220">
    <property type="component" value="Unassembled WGS sequence"/>
</dbReference>
<dbReference type="PANTHER" id="PTHR43401">
    <property type="entry name" value="L-THREONINE 3-DEHYDROGENASE"/>
    <property type="match status" value="1"/>
</dbReference>
<evidence type="ECO:0000313" key="8">
    <source>
        <dbReference type="Proteomes" id="UP001198220"/>
    </source>
</evidence>
<dbReference type="PANTHER" id="PTHR43401:SF2">
    <property type="entry name" value="L-THREONINE 3-DEHYDROGENASE"/>
    <property type="match status" value="1"/>
</dbReference>
<keyword evidence="5" id="KW-0472">Membrane</keyword>
<dbReference type="InterPro" id="IPR013149">
    <property type="entry name" value="ADH-like_C"/>
</dbReference>
<dbReference type="RefSeq" id="WP_118770788.1">
    <property type="nucleotide sequence ID" value="NZ_JAJEPS010000011.1"/>
</dbReference>
<evidence type="ECO:0000256" key="4">
    <source>
        <dbReference type="RuleBase" id="RU361277"/>
    </source>
</evidence>
<accession>A0AAE3A7J0</accession>
<name>A0AAE3A7J0_9FIRM</name>
<keyword evidence="5" id="KW-1133">Transmembrane helix</keyword>
<evidence type="ECO:0000256" key="5">
    <source>
        <dbReference type="SAM" id="Phobius"/>
    </source>
</evidence>
<dbReference type="AlphaFoldDB" id="A0AAE3A7J0"/>
<dbReference type="InterPro" id="IPR036291">
    <property type="entry name" value="NAD(P)-bd_dom_sf"/>
</dbReference>
<evidence type="ECO:0000256" key="2">
    <source>
        <dbReference type="ARBA" id="ARBA00022833"/>
    </source>
</evidence>
<dbReference type="InterPro" id="IPR011032">
    <property type="entry name" value="GroES-like_sf"/>
</dbReference>
<dbReference type="GO" id="GO:0008270">
    <property type="term" value="F:zinc ion binding"/>
    <property type="evidence" value="ECO:0007669"/>
    <property type="project" value="InterPro"/>
</dbReference>
<keyword evidence="1 4" id="KW-0479">Metal-binding</keyword>
<keyword evidence="5" id="KW-0812">Transmembrane</keyword>
<dbReference type="EMBL" id="JAJEPS010000011">
    <property type="protein sequence ID" value="MCC2126834.1"/>
    <property type="molecule type" value="Genomic_DNA"/>
</dbReference>
<dbReference type="SUPFAM" id="SSF51735">
    <property type="entry name" value="NAD(P)-binding Rossmann-fold domains"/>
    <property type="match status" value="1"/>
</dbReference>
<comment type="caution">
    <text evidence="7">The sequence shown here is derived from an EMBL/GenBank/DDBJ whole genome shotgun (WGS) entry which is preliminary data.</text>
</comment>
<dbReference type="SUPFAM" id="SSF50129">
    <property type="entry name" value="GroES-like"/>
    <property type="match status" value="1"/>
</dbReference>
<sequence>MMKGLVIWKDGHASLEEMKKPEISEYQALVRVTAGALCGTDKEIIYDVLKGFHNYPTVLGHEGVGRVEAVGSKVKNFAVGDKIVLPFLDDGEDFYSTWGAFAEYAVIGDAEAMMEDGHTVGDGVLTEGNLAQKKIPQEFDDVEAAMIVTYREVYSTMKRLGFRKGKSLVIYGAGPVGLVFITLAKYMGLSPIISVDHTEKKLESARTCGADYTLNFDQCNVMEEVLKILPDKADMILDAAGIPSLINQNLKLVKNFGDVCVYGETAKSEHLINWEEAPFCFNLRFAQWPSKAEEASVHDEIIELMKQGVLKGSNYISDVFDFKDSVEAIEYFKAKKNKGKIAIRF</sequence>
<keyword evidence="3" id="KW-0560">Oxidoreductase</keyword>